<sequence length="125" mass="13947">MDGPIGFAVVTSHGEGLDSNAERSRTENREVVEVKWRTGATPGTRSRQLMIPTFTKLHPNFVCAHGILRSPGEDVEKKTKQTTQPPGCVLQDRLGSKLKGDYWAFILSTRSRRVLRDQGVISKKK</sequence>
<gene>
    <name evidence="1" type="ORF">SMAX5B_008872</name>
</gene>
<organism evidence="1 2">
    <name type="scientific">Scophthalmus maximus</name>
    <name type="common">Turbot</name>
    <name type="synonym">Psetta maxima</name>
    <dbReference type="NCBI Taxonomy" id="52904"/>
    <lineage>
        <taxon>Eukaryota</taxon>
        <taxon>Metazoa</taxon>
        <taxon>Chordata</taxon>
        <taxon>Craniata</taxon>
        <taxon>Vertebrata</taxon>
        <taxon>Euteleostomi</taxon>
        <taxon>Actinopterygii</taxon>
        <taxon>Neopterygii</taxon>
        <taxon>Teleostei</taxon>
        <taxon>Neoteleostei</taxon>
        <taxon>Acanthomorphata</taxon>
        <taxon>Carangaria</taxon>
        <taxon>Pleuronectiformes</taxon>
        <taxon>Pleuronectoidei</taxon>
        <taxon>Scophthalmidae</taxon>
        <taxon>Scophthalmus</taxon>
    </lineage>
</organism>
<evidence type="ECO:0000313" key="1">
    <source>
        <dbReference type="EMBL" id="AWP12103.1"/>
    </source>
</evidence>
<keyword evidence="2" id="KW-1185">Reference proteome</keyword>
<protein>
    <submittedName>
        <fullName evidence="1">Uncharacterized protein</fullName>
    </submittedName>
</protein>
<name>A0A2U9C7A0_SCOMX</name>
<dbReference type="EMBL" id="CP026255">
    <property type="protein sequence ID" value="AWP12103.1"/>
    <property type="molecule type" value="Genomic_DNA"/>
</dbReference>
<reference evidence="1 2" key="1">
    <citation type="submission" date="2017-12" db="EMBL/GenBank/DDBJ databases">
        <title>Integrating genomic resources of turbot (Scophthalmus maximus) in depth evaluation of genetic and physical mapping variation across individuals.</title>
        <authorList>
            <person name="Martinez P."/>
        </authorList>
    </citation>
    <scope>NUCLEOTIDE SEQUENCE [LARGE SCALE GENOMIC DNA]</scope>
</reference>
<accession>A0A2U9C7A0</accession>
<proteinExistence type="predicted"/>
<dbReference type="AlphaFoldDB" id="A0A2U9C7A0"/>
<dbReference type="Proteomes" id="UP000246464">
    <property type="component" value="Chromosome 13"/>
</dbReference>
<evidence type="ECO:0000313" key="2">
    <source>
        <dbReference type="Proteomes" id="UP000246464"/>
    </source>
</evidence>